<feature type="compositionally biased region" description="Polar residues" evidence="1">
    <location>
        <begin position="17"/>
        <end position="28"/>
    </location>
</feature>
<feature type="region of interest" description="Disordered" evidence="1">
    <location>
        <begin position="1"/>
        <end position="514"/>
    </location>
</feature>
<comment type="caution">
    <text evidence="2">The sequence shown here is derived from an EMBL/GenBank/DDBJ whole genome shotgun (WGS) entry which is preliminary data.</text>
</comment>
<gene>
    <name evidence="2" type="ORF">ETB97_006334</name>
</gene>
<evidence type="ECO:0008006" key="4">
    <source>
        <dbReference type="Google" id="ProtNLM"/>
    </source>
</evidence>
<keyword evidence="3" id="KW-1185">Reference proteome</keyword>
<protein>
    <recommendedName>
        <fullName evidence="4">Solid-state culture expressed protein (Aos23)</fullName>
    </recommendedName>
</protein>
<feature type="compositionally biased region" description="Polar residues" evidence="1">
    <location>
        <begin position="325"/>
        <end position="347"/>
    </location>
</feature>
<evidence type="ECO:0000313" key="3">
    <source>
        <dbReference type="Proteomes" id="UP000541154"/>
    </source>
</evidence>
<feature type="compositionally biased region" description="Low complexity" evidence="1">
    <location>
        <begin position="78"/>
        <end position="92"/>
    </location>
</feature>
<evidence type="ECO:0000313" key="2">
    <source>
        <dbReference type="EMBL" id="KAF5864796.1"/>
    </source>
</evidence>
<proteinExistence type="predicted"/>
<sequence>MEPIDRAWHTAADSLKNDYQTSEQQWTQHGEEPISGVQGRGTATDPYDAGNRSEQPGAPQTQKNTALVPEALSSITPADSSSDFKSSSKTASGPAAMQPELNPIGETTGKYGSQTHRAPEQRDVRSSLERQGEWGSSLGQGPSMTTAGAGAAGVGAGNAYNRSTGGLGDATSAQSSALGHDSHPTGLRHTGALGTGAGTQPTGLRQPPAQKSGLDRDTGATGVGYNDFLQKSGLDKDTGASGVSGHRSGTDRDIGAAGLGGGFRDTTSAPKSGLDRSTEITGLGHASTPKSGLDKTAETPNLGHATSPRKSALEQDARETGLRQPASTHDSGLTRDTQLPDRTSQFGTEGRHASSGITGTGPEARDTSSGVAGSTSENRQPSSITDSTAQKSTDQRTSTAADGQSSAQKESKPSTSGEDGHEGFTPKTNQVSKEALRGPSVAEPREGWKHDEKVAKAEDDKSAGPAGGLPDVGAGASNKKQEPSEKHGTDSSHSGGTMAHIKEKVKEVIHPHKS</sequence>
<name>A0A8H6E9W5_PETAA</name>
<feature type="compositionally biased region" description="Polar residues" evidence="1">
    <location>
        <begin position="52"/>
        <end position="65"/>
    </location>
</feature>
<feature type="compositionally biased region" description="Basic and acidic residues" evidence="1">
    <location>
        <begin position="479"/>
        <end position="490"/>
    </location>
</feature>
<feature type="compositionally biased region" description="Basic and acidic residues" evidence="1">
    <location>
        <begin position="117"/>
        <end position="132"/>
    </location>
</feature>
<feature type="compositionally biased region" description="Polar residues" evidence="1">
    <location>
        <begin position="367"/>
        <end position="417"/>
    </location>
</feature>
<reference evidence="2 3" key="1">
    <citation type="submission" date="2019-04" db="EMBL/GenBank/DDBJ databases">
        <title>Aspergillus burnettii sp. nov., novel species from soil in southeast Queensland.</title>
        <authorList>
            <person name="Gilchrist C.L.M."/>
            <person name="Pitt J.I."/>
            <person name="Lange L."/>
            <person name="Lacey H.J."/>
            <person name="Vuong D."/>
            <person name="Midgley D.J."/>
            <person name="Greenfield P."/>
            <person name="Bradbury M."/>
            <person name="Lacey E."/>
            <person name="Busk P.K."/>
            <person name="Pilgaard B."/>
            <person name="Chooi Y.H."/>
            <person name="Piggott A.M."/>
        </authorList>
    </citation>
    <scope>NUCLEOTIDE SEQUENCE [LARGE SCALE GENOMIC DNA]</scope>
    <source>
        <strain evidence="2 3">FRR 5400</strain>
    </source>
</reference>
<feature type="compositionally biased region" description="Basic and acidic residues" evidence="1">
    <location>
        <begin position="500"/>
        <end position="514"/>
    </location>
</feature>
<feature type="compositionally biased region" description="Polar residues" evidence="1">
    <location>
        <begin position="137"/>
        <end position="146"/>
    </location>
</feature>
<feature type="compositionally biased region" description="Basic and acidic residues" evidence="1">
    <location>
        <begin position="443"/>
        <end position="462"/>
    </location>
</feature>
<feature type="compositionally biased region" description="Basic and acidic residues" evidence="1">
    <location>
        <begin position="311"/>
        <end position="321"/>
    </location>
</feature>
<accession>A0A8H6E9W5</accession>
<organism evidence="2 3">
    <name type="scientific">Petromyces alliaceus</name>
    <name type="common">Aspergillus alliaceus</name>
    <dbReference type="NCBI Taxonomy" id="209559"/>
    <lineage>
        <taxon>Eukaryota</taxon>
        <taxon>Fungi</taxon>
        <taxon>Dikarya</taxon>
        <taxon>Ascomycota</taxon>
        <taxon>Pezizomycotina</taxon>
        <taxon>Eurotiomycetes</taxon>
        <taxon>Eurotiomycetidae</taxon>
        <taxon>Eurotiales</taxon>
        <taxon>Aspergillaceae</taxon>
        <taxon>Aspergillus</taxon>
        <taxon>Aspergillus subgen. Circumdati</taxon>
    </lineage>
</organism>
<evidence type="ECO:0000256" key="1">
    <source>
        <dbReference type="SAM" id="MobiDB-lite"/>
    </source>
</evidence>
<dbReference type="Proteomes" id="UP000541154">
    <property type="component" value="Unassembled WGS sequence"/>
</dbReference>
<dbReference type="AlphaFoldDB" id="A0A8H6E9W5"/>
<dbReference type="EMBL" id="SPNV01000028">
    <property type="protein sequence ID" value="KAF5864796.1"/>
    <property type="molecule type" value="Genomic_DNA"/>
</dbReference>